<proteinExistence type="predicted"/>
<evidence type="ECO:0000313" key="1">
    <source>
        <dbReference type="EMBL" id="GAH17044.1"/>
    </source>
</evidence>
<feature type="non-terminal residue" evidence="1">
    <location>
        <position position="1"/>
    </location>
</feature>
<dbReference type="AlphaFoldDB" id="X1EIV4"/>
<accession>X1EIV4</accession>
<comment type="caution">
    <text evidence="1">The sequence shown here is derived from an EMBL/GenBank/DDBJ whole genome shotgun (WGS) entry which is preliminary data.</text>
</comment>
<gene>
    <name evidence="1" type="ORF">S01H4_58799</name>
</gene>
<reference evidence="1" key="1">
    <citation type="journal article" date="2014" name="Front. Microbiol.">
        <title>High frequency of phylogenetically diverse reductive dehalogenase-homologous genes in deep subseafloor sedimentary metagenomes.</title>
        <authorList>
            <person name="Kawai M."/>
            <person name="Futagami T."/>
            <person name="Toyoda A."/>
            <person name="Takaki Y."/>
            <person name="Nishi S."/>
            <person name="Hori S."/>
            <person name="Arai W."/>
            <person name="Tsubouchi T."/>
            <person name="Morono Y."/>
            <person name="Uchiyama I."/>
            <person name="Ito T."/>
            <person name="Fujiyama A."/>
            <person name="Inagaki F."/>
            <person name="Takami H."/>
        </authorList>
    </citation>
    <scope>NUCLEOTIDE SEQUENCE</scope>
    <source>
        <strain evidence="1">Expedition CK06-06</strain>
    </source>
</reference>
<organism evidence="1">
    <name type="scientific">marine sediment metagenome</name>
    <dbReference type="NCBI Taxonomy" id="412755"/>
    <lineage>
        <taxon>unclassified sequences</taxon>
        <taxon>metagenomes</taxon>
        <taxon>ecological metagenomes</taxon>
    </lineage>
</organism>
<protein>
    <submittedName>
        <fullName evidence="1">Uncharacterized protein</fullName>
    </submittedName>
</protein>
<name>X1EIV4_9ZZZZ</name>
<sequence>QDGLGTPSQVSHWMYGHLIPTKQQEAASLMDQLLTLYIVDCDSHLKHKGNYLHASNNFSAFNNK</sequence>
<dbReference type="EMBL" id="BART01034397">
    <property type="protein sequence ID" value="GAH17044.1"/>
    <property type="molecule type" value="Genomic_DNA"/>
</dbReference>